<accession>A0A2U9NX61</accession>
<name>A0A2U9NX61_STRAS</name>
<dbReference type="OrthoDB" id="7410529at2"/>
<dbReference type="RefSeq" id="WP_110626803.1">
    <property type="nucleotide sequence ID" value="NZ_CP029788.1"/>
</dbReference>
<dbReference type="PANTHER" id="PTHR30204">
    <property type="entry name" value="REDOX-CYCLING DRUG-SENSING TRANSCRIPTIONAL ACTIVATOR SOXR"/>
    <property type="match status" value="1"/>
</dbReference>
<dbReference type="PROSITE" id="PS50937">
    <property type="entry name" value="HTH_MERR_2"/>
    <property type="match status" value="1"/>
</dbReference>
<gene>
    <name evidence="4" type="ORF">DMT42_05805</name>
</gene>
<protein>
    <submittedName>
        <fullName evidence="4">MerR family transcriptional regulator</fullName>
    </submittedName>
</protein>
<dbReference type="KEGG" id="sact:DMT42_05805"/>
<dbReference type="EMBL" id="CP029788">
    <property type="protein sequence ID" value="AWT41867.1"/>
    <property type="molecule type" value="Genomic_DNA"/>
</dbReference>
<feature type="region of interest" description="Disordered" evidence="2">
    <location>
        <begin position="1"/>
        <end position="65"/>
    </location>
</feature>
<dbReference type="PANTHER" id="PTHR30204:SF3">
    <property type="entry name" value="HTH MERR-TYPE DOMAIN-CONTAINING PROTEIN"/>
    <property type="match status" value="1"/>
</dbReference>
<dbReference type="Pfam" id="PF13411">
    <property type="entry name" value="MerR_1"/>
    <property type="match status" value="1"/>
</dbReference>
<dbReference type="Proteomes" id="UP000247634">
    <property type="component" value="Chromosome"/>
</dbReference>
<feature type="compositionally biased region" description="Gly residues" evidence="2">
    <location>
        <begin position="7"/>
        <end position="19"/>
    </location>
</feature>
<evidence type="ECO:0000259" key="3">
    <source>
        <dbReference type="PROSITE" id="PS50937"/>
    </source>
</evidence>
<dbReference type="InterPro" id="IPR047057">
    <property type="entry name" value="MerR_fam"/>
</dbReference>
<keyword evidence="5" id="KW-1185">Reference proteome</keyword>
<dbReference type="SMART" id="SM00422">
    <property type="entry name" value="HTH_MERR"/>
    <property type="match status" value="1"/>
</dbReference>
<keyword evidence="1" id="KW-0238">DNA-binding</keyword>
<evidence type="ECO:0000256" key="2">
    <source>
        <dbReference type="SAM" id="MobiDB-lite"/>
    </source>
</evidence>
<evidence type="ECO:0000313" key="4">
    <source>
        <dbReference type="EMBL" id="AWT41867.1"/>
    </source>
</evidence>
<dbReference type="GO" id="GO:0003700">
    <property type="term" value="F:DNA-binding transcription factor activity"/>
    <property type="evidence" value="ECO:0007669"/>
    <property type="project" value="InterPro"/>
</dbReference>
<dbReference type="InterPro" id="IPR000551">
    <property type="entry name" value="MerR-type_HTH_dom"/>
</dbReference>
<feature type="domain" description="HTH merR-type" evidence="3">
    <location>
        <begin position="77"/>
        <end position="140"/>
    </location>
</feature>
<dbReference type="SUPFAM" id="SSF46955">
    <property type="entry name" value="Putative DNA-binding domain"/>
    <property type="match status" value="1"/>
</dbReference>
<dbReference type="AlphaFoldDB" id="A0A2U9NX61"/>
<evidence type="ECO:0000313" key="5">
    <source>
        <dbReference type="Proteomes" id="UP000247634"/>
    </source>
</evidence>
<dbReference type="CDD" id="cd01105">
    <property type="entry name" value="HTH_GlnR-like"/>
    <property type="match status" value="1"/>
</dbReference>
<feature type="compositionally biased region" description="Polar residues" evidence="2">
    <location>
        <begin position="53"/>
        <end position="64"/>
    </location>
</feature>
<dbReference type="InterPro" id="IPR009061">
    <property type="entry name" value="DNA-bd_dom_put_sf"/>
</dbReference>
<dbReference type="Gene3D" id="1.10.1660.10">
    <property type="match status" value="1"/>
</dbReference>
<evidence type="ECO:0000256" key="1">
    <source>
        <dbReference type="ARBA" id="ARBA00023125"/>
    </source>
</evidence>
<dbReference type="GO" id="GO:0003677">
    <property type="term" value="F:DNA binding"/>
    <property type="evidence" value="ECO:0007669"/>
    <property type="project" value="UniProtKB-KW"/>
</dbReference>
<proteinExistence type="predicted"/>
<reference evidence="4 5" key="1">
    <citation type="submission" date="2018-06" db="EMBL/GenBank/DDBJ databases">
        <title>The complete genome sequence of a nosiheptide producer Streptomyces actuosus ATCC 25421: deducing the ability of producing a new class III lantibiotics.</title>
        <authorList>
            <person name="Liu W."/>
            <person name="Sun F."/>
            <person name="Hu Y."/>
        </authorList>
    </citation>
    <scope>NUCLEOTIDE SEQUENCE [LARGE SCALE GENOMIC DNA]</scope>
    <source>
        <strain evidence="4 5">ATCC 25421</strain>
    </source>
</reference>
<organism evidence="4 5">
    <name type="scientific">Streptomyces actuosus</name>
    <dbReference type="NCBI Taxonomy" id="1885"/>
    <lineage>
        <taxon>Bacteria</taxon>
        <taxon>Bacillati</taxon>
        <taxon>Actinomycetota</taxon>
        <taxon>Actinomycetes</taxon>
        <taxon>Kitasatosporales</taxon>
        <taxon>Streptomycetaceae</taxon>
        <taxon>Streptomyces</taxon>
    </lineage>
</organism>
<sequence length="227" mass="24200">MRSSGDGLAGGAPGPGLGASGPYPPPSSRLRSTRGYPHHSNAAEHAPQRPTAVPSSGGATSMTSEEIGYRGPTACAAAGITYRQLDYWARTGLVEPSVRPAHGSGTQRLYSFRDVVVLKIVKRFLDTGVSLQNIRTAVQHLRERGFSDLERMTLMSDGATVYECTSPDEVHALLQGGQGIFGIAVGVVWRDVESALSQLHGERVDTGETLVGHNPADELARRRNRAV</sequence>